<comment type="caution">
    <text evidence="3">The sequence shown here is derived from an EMBL/GenBank/DDBJ whole genome shotgun (WGS) entry which is preliminary data.</text>
</comment>
<keyword evidence="4" id="KW-1185">Reference proteome</keyword>
<organism evidence="3 4">
    <name type="scientific">Pantoea coffeiphila</name>
    <dbReference type="NCBI Taxonomy" id="1465635"/>
    <lineage>
        <taxon>Bacteria</taxon>
        <taxon>Pseudomonadati</taxon>
        <taxon>Pseudomonadota</taxon>
        <taxon>Gammaproteobacteria</taxon>
        <taxon>Enterobacterales</taxon>
        <taxon>Erwiniaceae</taxon>
        <taxon>Pantoea</taxon>
    </lineage>
</organism>
<proteinExistence type="inferred from homology"/>
<dbReference type="Pfam" id="PF13279">
    <property type="entry name" value="4HBT_2"/>
    <property type="match status" value="1"/>
</dbReference>
<accession>A0A2S9IIF2</accession>
<protein>
    <submittedName>
        <fullName evidence="3">Thioesterase</fullName>
    </submittedName>
</protein>
<dbReference type="AlphaFoldDB" id="A0A2S9IIF2"/>
<dbReference type="Proteomes" id="UP000239181">
    <property type="component" value="Unassembled WGS sequence"/>
</dbReference>
<comment type="similarity">
    <text evidence="1">Belongs to the 4-hydroxybenzoyl-CoA thioesterase family.</text>
</comment>
<dbReference type="InterPro" id="IPR029069">
    <property type="entry name" value="HotDog_dom_sf"/>
</dbReference>
<name>A0A2S9IIF2_9GAMM</name>
<keyword evidence="2" id="KW-0378">Hydrolase</keyword>
<dbReference type="SUPFAM" id="SSF54637">
    <property type="entry name" value="Thioesterase/thiol ester dehydrase-isomerase"/>
    <property type="match status" value="1"/>
</dbReference>
<evidence type="ECO:0000313" key="3">
    <source>
        <dbReference type="EMBL" id="PRD17566.1"/>
    </source>
</evidence>
<evidence type="ECO:0000256" key="2">
    <source>
        <dbReference type="ARBA" id="ARBA00022801"/>
    </source>
</evidence>
<dbReference type="OrthoDB" id="9800856at2"/>
<dbReference type="Gene3D" id="3.10.129.10">
    <property type="entry name" value="Hotdog Thioesterase"/>
    <property type="match status" value="1"/>
</dbReference>
<dbReference type="CDD" id="cd00586">
    <property type="entry name" value="4HBT"/>
    <property type="match status" value="1"/>
</dbReference>
<dbReference type="PANTHER" id="PTHR31793">
    <property type="entry name" value="4-HYDROXYBENZOYL-COA THIOESTERASE FAMILY MEMBER"/>
    <property type="match status" value="1"/>
</dbReference>
<dbReference type="EMBL" id="PDET01000001">
    <property type="protein sequence ID" value="PRD17566.1"/>
    <property type="molecule type" value="Genomic_DNA"/>
</dbReference>
<evidence type="ECO:0000256" key="1">
    <source>
        <dbReference type="ARBA" id="ARBA00005953"/>
    </source>
</evidence>
<reference evidence="3 4" key="1">
    <citation type="submission" date="2017-10" db="EMBL/GenBank/DDBJ databases">
        <title>Draft genome of two endophytic bacteria isolated from 'guarana' Paullinia cupana (Mart.) Ducke.</title>
        <authorList>
            <person name="Siqueira K.A."/>
            <person name="Liotti R.G."/>
            <person name="Mendes T.A."/>
            <person name="Soares M.A."/>
        </authorList>
    </citation>
    <scope>NUCLEOTIDE SEQUENCE [LARGE SCALE GENOMIC DNA]</scope>
    <source>
        <strain evidence="3 4">342</strain>
    </source>
</reference>
<evidence type="ECO:0000313" key="4">
    <source>
        <dbReference type="Proteomes" id="UP000239181"/>
    </source>
</evidence>
<gene>
    <name evidence="3" type="ORF">CQW29_01675</name>
</gene>
<dbReference type="GO" id="GO:0047617">
    <property type="term" value="F:fatty acyl-CoA hydrolase activity"/>
    <property type="evidence" value="ECO:0007669"/>
    <property type="project" value="TreeGrafter"/>
</dbReference>
<dbReference type="PANTHER" id="PTHR31793:SF27">
    <property type="entry name" value="NOVEL THIOESTERASE SUPERFAMILY DOMAIN AND SAPOSIN A-TYPE DOMAIN CONTAINING PROTEIN (0610012H03RIK)"/>
    <property type="match status" value="1"/>
</dbReference>
<sequence length="166" mass="19077">MTRYPYFASSHCLDGSAAPEPIEYSVKRIVRFDEVDSLEIVWHGHYASYFEDARVALGEHLGIGYSTLYREQVPAPIKQLFVNYHRPLAFAERCRIVARLHWSEAARMNMSYKIINTQGETVATGFSVQMFTLKSGEYLTQQPDFYAEFCQRWKLGQIPPLLSAGK</sequence>
<dbReference type="InterPro" id="IPR050563">
    <property type="entry name" value="4-hydroxybenzoyl-CoA_TE"/>
</dbReference>